<dbReference type="Proteomes" id="UP000053176">
    <property type="component" value="Unassembled WGS sequence"/>
</dbReference>
<feature type="region of interest" description="Disordered" evidence="1">
    <location>
        <begin position="109"/>
        <end position="128"/>
    </location>
</feature>
<dbReference type="AlphaFoldDB" id="A0A124GFR3"/>
<sequence length="199" mass="21814">MLAAILGLDQAGVDRGGKARIVQLDGEIFALRFASGFLPGRTEFVVPARMRKSGPRSLSPSVATNLALTLRVRVLTEPVKPEPFSFLVKLPMVAIAVFLLFLGPRLSRPRRGSWDRRRSTRTRRAGTQWKAGGGGFFASRCKAAGGGKKLATDVAGRRSRRSRSSVRPNPFEDAVGVASRTIRERYSVMAIVSHRQVRN</sequence>
<accession>A0A124GFR3</accession>
<feature type="region of interest" description="Disordered" evidence="1">
    <location>
        <begin position="149"/>
        <end position="169"/>
    </location>
</feature>
<dbReference type="EMBL" id="LPWA01000135">
    <property type="protein sequence ID" value="KUM24442.1"/>
    <property type="molecule type" value="Genomic_DNA"/>
</dbReference>
<evidence type="ECO:0000256" key="1">
    <source>
        <dbReference type="SAM" id="MobiDB-lite"/>
    </source>
</evidence>
<evidence type="ECO:0000313" key="2">
    <source>
        <dbReference type="EMBL" id="KUM24442.1"/>
    </source>
</evidence>
<gene>
    <name evidence="2" type="ORF">AU467_30055</name>
</gene>
<evidence type="ECO:0000313" key="3">
    <source>
        <dbReference type="Proteomes" id="UP000053176"/>
    </source>
</evidence>
<organism evidence="2 3">
    <name type="scientific">Rhizobium loti</name>
    <name type="common">Mesorhizobium loti</name>
    <dbReference type="NCBI Taxonomy" id="381"/>
    <lineage>
        <taxon>Bacteria</taxon>
        <taxon>Pseudomonadati</taxon>
        <taxon>Pseudomonadota</taxon>
        <taxon>Alphaproteobacteria</taxon>
        <taxon>Hyphomicrobiales</taxon>
        <taxon>Phyllobacteriaceae</taxon>
        <taxon>Mesorhizobium</taxon>
    </lineage>
</organism>
<protein>
    <submittedName>
        <fullName evidence="2">Uncharacterized protein</fullName>
    </submittedName>
</protein>
<proteinExistence type="predicted"/>
<reference evidence="2 3" key="1">
    <citation type="submission" date="2015-12" db="EMBL/GenBank/DDBJ databases">
        <title>Draft genome sequence of Mesorhizobium sp. UFLA 01-765, a multitolerant efficient symbiont and plant-growth promoting strain isolated from Zn-mining soil using Leucaena leucocephala as a trap plant.</title>
        <authorList>
            <person name="Rangel W.M."/>
            <person name="Thijs S."/>
            <person name="Longatti S.M."/>
            <person name="Moreira F.M."/>
            <person name="Weyens N."/>
            <person name="Vangronsveld J."/>
            <person name="Van Hamme J.D."/>
            <person name="Bottos E.M."/>
            <person name="Rineau F."/>
        </authorList>
    </citation>
    <scope>NUCLEOTIDE SEQUENCE [LARGE SCALE GENOMIC DNA]</scope>
    <source>
        <strain evidence="2 3">UFLA 01-765</strain>
    </source>
</reference>
<name>A0A124GFR3_RHILI</name>
<comment type="caution">
    <text evidence="2">The sequence shown here is derived from an EMBL/GenBank/DDBJ whole genome shotgun (WGS) entry which is preliminary data.</text>
</comment>